<dbReference type="AlphaFoldDB" id="A0ABD4Z5G2"/>
<protein>
    <recommendedName>
        <fullName evidence="4">DUF2208 domain-containing protein</fullName>
    </recommendedName>
</protein>
<reference evidence="2 3" key="1">
    <citation type="submission" date="2023-05" db="EMBL/GenBank/DDBJ databases">
        <title>A new hyperthermophilic archaea 'Ignisphaera cupida' sp. nov. and description of the family 'Ignisphaeraceae' fam. nov.</title>
        <authorList>
            <person name="Podosokorskaya O.A."/>
            <person name="Elcheninov A.G."/>
            <person name="Klukina A."/>
            <person name="Merkel A.Y."/>
        </authorList>
    </citation>
    <scope>NUCLEOTIDE SEQUENCE [LARGE SCALE GENOMIC DNA]</scope>
    <source>
        <strain evidence="2 3">4213-co</strain>
    </source>
</reference>
<evidence type="ECO:0008006" key="4">
    <source>
        <dbReference type="Google" id="ProtNLM"/>
    </source>
</evidence>
<dbReference type="Proteomes" id="UP001529235">
    <property type="component" value="Unassembled WGS sequence"/>
</dbReference>
<organism evidence="2 3">
    <name type="scientific">Ignisphaera cupida</name>
    <dbReference type="NCBI Taxonomy" id="3050454"/>
    <lineage>
        <taxon>Archaea</taxon>
        <taxon>Thermoproteota</taxon>
        <taxon>Thermoprotei</taxon>
        <taxon>Desulfurococcales</taxon>
        <taxon>Desulfurococcaceae</taxon>
        <taxon>Ignisphaera</taxon>
    </lineage>
</organism>
<feature type="transmembrane region" description="Helical" evidence="1">
    <location>
        <begin position="42"/>
        <end position="65"/>
    </location>
</feature>
<keyword evidence="1" id="KW-0812">Transmembrane</keyword>
<comment type="caution">
    <text evidence="2">The sequence shown here is derived from an EMBL/GenBank/DDBJ whole genome shotgun (WGS) entry which is preliminary data.</text>
</comment>
<evidence type="ECO:0000313" key="3">
    <source>
        <dbReference type="Proteomes" id="UP001529235"/>
    </source>
</evidence>
<name>A0ABD4Z5G2_9CREN</name>
<accession>A0ABD4Z5G2</accession>
<keyword evidence="1" id="KW-0472">Membrane</keyword>
<sequence length="149" mass="17195">MSILKNLEKKIWRTLIFFVILPPMPIIIALVVASKIVENYSILYTTLLILLPIIAFFTWLKIWLWNSVYIKPLKRIAKHIKNLKNMGYQIDDSSYDILEENAIVVTIKDYSAIPKNHNYKVAAIKIKGATAFIGIVNENKQVYDLTKLS</sequence>
<dbReference type="RefSeq" id="WP_285273114.1">
    <property type="nucleotide sequence ID" value="NZ_JASNVW010000001.1"/>
</dbReference>
<evidence type="ECO:0000256" key="1">
    <source>
        <dbReference type="SAM" id="Phobius"/>
    </source>
</evidence>
<proteinExistence type="predicted"/>
<dbReference type="EMBL" id="JASNVW010000001">
    <property type="protein sequence ID" value="MDK6028140.1"/>
    <property type="molecule type" value="Genomic_DNA"/>
</dbReference>
<gene>
    <name evidence="2" type="ORF">QPL79_02015</name>
</gene>
<evidence type="ECO:0000313" key="2">
    <source>
        <dbReference type="EMBL" id="MDK6028140.1"/>
    </source>
</evidence>
<keyword evidence="3" id="KW-1185">Reference proteome</keyword>
<feature type="transmembrane region" description="Helical" evidence="1">
    <location>
        <begin position="12"/>
        <end position="36"/>
    </location>
</feature>
<keyword evidence="1" id="KW-1133">Transmembrane helix</keyword>